<evidence type="ECO:0000313" key="3">
    <source>
        <dbReference type="EMBL" id="PFG48126.1"/>
    </source>
</evidence>
<comment type="caution">
    <text evidence="3">The sequence shown here is derived from an EMBL/GenBank/DDBJ whole genome shotgun (WGS) entry which is preliminary data.</text>
</comment>
<protein>
    <submittedName>
        <fullName evidence="3">Transglycosylase-like protein with SLT domain</fullName>
    </submittedName>
</protein>
<accession>A0A2A9FBF3</accession>
<gene>
    <name evidence="3" type="ORF">ATK36_3200</name>
</gene>
<dbReference type="InterPro" id="IPR023346">
    <property type="entry name" value="Lysozyme-like_dom_sf"/>
</dbReference>
<evidence type="ECO:0000256" key="1">
    <source>
        <dbReference type="SAM" id="MobiDB-lite"/>
    </source>
</evidence>
<organism evidence="3 4">
    <name type="scientific">Amycolatopsis sulphurea</name>
    <dbReference type="NCBI Taxonomy" id="76022"/>
    <lineage>
        <taxon>Bacteria</taxon>
        <taxon>Bacillati</taxon>
        <taxon>Actinomycetota</taxon>
        <taxon>Actinomycetes</taxon>
        <taxon>Pseudonocardiales</taxon>
        <taxon>Pseudonocardiaceae</taxon>
        <taxon>Amycolatopsis</taxon>
    </lineage>
</organism>
<evidence type="ECO:0000259" key="2">
    <source>
        <dbReference type="Pfam" id="PF01464"/>
    </source>
</evidence>
<keyword evidence="4" id="KW-1185">Reference proteome</keyword>
<evidence type="ECO:0000313" key="4">
    <source>
        <dbReference type="Proteomes" id="UP000243542"/>
    </source>
</evidence>
<dbReference type="EMBL" id="PDJK01000002">
    <property type="protein sequence ID" value="PFG48126.1"/>
    <property type="molecule type" value="Genomic_DNA"/>
</dbReference>
<feature type="region of interest" description="Disordered" evidence="1">
    <location>
        <begin position="35"/>
        <end position="84"/>
    </location>
</feature>
<sequence length="200" mass="20885">MRLGTVSATDRVLAGALVVILALSSVQPPTPRLRPALVWPQPAEPPRPAPAAPAPPSVPPAGAGPDPGPPFKDPAPACGPARPDALDRWIGQAAAALEYAGEPPITDRAALRLIIAAESSGDPCVVNTWDANARRGTPSIGLVQTIRPTFDRWALPGYGDIRHPVDNIVAGVRYARARYGSESNVPGVVGRRTGRSYSGY</sequence>
<proteinExistence type="predicted"/>
<dbReference type="Pfam" id="PF01464">
    <property type="entry name" value="SLT"/>
    <property type="match status" value="1"/>
</dbReference>
<name>A0A2A9FBF3_9PSEU</name>
<reference evidence="3 4" key="1">
    <citation type="submission" date="2017-10" db="EMBL/GenBank/DDBJ databases">
        <title>Sequencing the genomes of 1000 actinobacteria strains.</title>
        <authorList>
            <person name="Klenk H.-P."/>
        </authorList>
    </citation>
    <scope>NUCLEOTIDE SEQUENCE [LARGE SCALE GENOMIC DNA]</scope>
    <source>
        <strain evidence="3 4">DSM 46092</strain>
    </source>
</reference>
<dbReference type="Proteomes" id="UP000243542">
    <property type="component" value="Unassembled WGS sequence"/>
</dbReference>
<feature type="domain" description="Transglycosylase SLT" evidence="2">
    <location>
        <begin position="107"/>
        <end position="181"/>
    </location>
</feature>
<dbReference type="InterPro" id="IPR008258">
    <property type="entry name" value="Transglycosylase_SLT_dom_1"/>
</dbReference>
<dbReference type="Gene3D" id="1.10.530.10">
    <property type="match status" value="1"/>
</dbReference>
<feature type="compositionally biased region" description="Pro residues" evidence="1">
    <location>
        <begin position="42"/>
        <end position="59"/>
    </location>
</feature>
<dbReference type="RefSeq" id="WP_281259067.1">
    <property type="nucleotide sequence ID" value="NZ_JBIAKZ010000002.1"/>
</dbReference>
<dbReference type="AlphaFoldDB" id="A0A2A9FBF3"/>
<dbReference type="SUPFAM" id="SSF53955">
    <property type="entry name" value="Lysozyme-like"/>
    <property type="match status" value="1"/>
</dbReference>